<organism evidence="1 2">
    <name type="scientific">Chengkuizengella axinellae</name>
    <dbReference type="NCBI Taxonomy" id="3064388"/>
    <lineage>
        <taxon>Bacteria</taxon>
        <taxon>Bacillati</taxon>
        <taxon>Bacillota</taxon>
        <taxon>Bacilli</taxon>
        <taxon>Bacillales</taxon>
        <taxon>Paenibacillaceae</taxon>
        <taxon>Chengkuizengella</taxon>
    </lineage>
</organism>
<dbReference type="RefSeq" id="WP_305989982.1">
    <property type="nucleotide sequence ID" value="NZ_JAVAMP010000001.1"/>
</dbReference>
<evidence type="ECO:0000313" key="1">
    <source>
        <dbReference type="EMBL" id="MDP5272671.1"/>
    </source>
</evidence>
<dbReference type="Proteomes" id="UP001231941">
    <property type="component" value="Unassembled WGS sequence"/>
</dbReference>
<accession>A0ABT9ITI8</accession>
<comment type="caution">
    <text evidence="1">The sequence shown here is derived from an EMBL/GenBank/DDBJ whole genome shotgun (WGS) entry which is preliminary data.</text>
</comment>
<dbReference type="EMBL" id="JAVAMP010000001">
    <property type="protein sequence ID" value="MDP5272671.1"/>
    <property type="molecule type" value="Genomic_DNA"/>
</dbReference>
<protein>
    <submittedName>
        <fullName evidence="1">HEAT repeat domain-containing protein</fullName>
    </submittedName>
</protein>
<proteinExistence type="predicted"/>
<name>A0ABT9ITI8_9BACL</name>
<keyword evidence="2" id="KW-1185">Reference proteome</keyword>
<gene>
    <name evidence="1" type="ORF">Q5Y73_00990</name>
</gene>
<reference evidence="1 2" key="1">
    <citation type="submission" date="2023-08" db="EMBL/GenBank/DDBJ databases">
        <authorList>
            <person name="Park J.-S."/>
        </authorList>
    </citation>
    <scope>NUCLEOTIDE SEQUENCE [LARGE SCALE GENOMIC DNA]</scope>
    <source>
        <strain evidence="1 2">2205SS18-9</strain>
    </source>
</reference>
<sequence>MTHKRNIVLFPGTLQNYQNTLTSLLETEQYDEALKLLQYLLQCEGEDEETYEEWELLLEWLTTHTKELKKEDRVYGEELDENRLLNDHIQTKLLKDEGYSQKLLEMLFHKSSPEKKWLALDQLVHIDDVEINQKIMEWLQNEKLNPMLQFKALQTLKQREAKGEITFDRLGEKVSVSIENTPIHFEDYPKVIVDVVDRVRHETEDFDQMISTFAEQTWKEYLSYIYGTRIYLESIELQNSNPFACALHKIALELTIGNIDEEQLLQTYGLSKNEMALMQKTYRNMKSYIETVLQTN</sequence>
<evidence type="ECO:0000313" key="2">
    <source>
        <dbReference type="Proteomes" id="UP001231941"/>
    </source>
</evidence>